<comment type="similarity">
    <text evidence="1">Belongs to the short-chain dehydrogenases/reductases (SDR) family.</text>
</comment>
<dbReference type="SUPFAM" id="SSF51735">
    <property type="entry name" value="NAD(P)-binding Rossmann-fold domains"/>
    <property type="match status" value="1"/>
</dbReference>
<dbReference type="InterPro" id="IPR020904">
    <property type="entry name" value="Sc_DH/Rdtase_CS"/>
</dbReference>
<dbReference type="Pfam" id="PF13561">
    <property type="entry name" value="adh_short_C2"/>
    <property type="match status" value="1"/>
</dbReference>
<dbReference type="InterPro" id="IPR036291">
    <property type="entry name" value="NAD(P)-bd_dom_sf"/>
</dbReference>
<dbReference type="PANTHER" id="PTHR43669:SF3">
    <property type="entry name" value="ALCOHOL DEHYDROGENASE, PUTATIVE (AFU_ORTHOLOGUE AFUA_3G03445)-RELATED"/>
    <property type="match status" value="1"/>
</dbReference>
<dbReference type="PROSITE" id="PS00061">
    <property type="entry name" value="ADH_SHORT"/>
    <property type="match status" value="1"/>
</dbReference>
<dbReference type="GO" id="GO:0016491">
    <property type="term" value="F:oxidoreductase activity"/>
    <property type="evidence" value="ECO:0007669"/>
    <property type="project" value="UniProtKB-KW"/>
</dbReference>
<keyword evidence="2" id="KW-0560">Oxidoreductase</keyword>
<keyword evidence="4" id="KW-1185">Reference proteome</keyword>
<organism evidence="3 4">
    <name type="scientific">Azorhizobium oxalatiphilum</name>
    <dbReference type="NCBI Taxonomy" id="980631"/>
    <lineage>
        <taxon>Bacteria</taxon>
        <taxon>Pseudomonadati</taxon>
        <taxon>Pseudomonadota</taxon>
        <taxon>Alphaproteobacteria</taxon>
        <taxon>Hyphomicrobiales</taxon>
        <taxon>Xanthobacteraceae</taxon>
        <taxon>Azorhizobium</taxon>
    </lineage>
</organism>
<reference evidence="3" key="2">
    <citation type="submission" date="2020-09" db="EMBL/GenBank/DDBJ databases">
        <authorList>
            <person name="Sun Q."/>
            <person name="Sedlacek I."/>
        </authorList>
    </citation>
    <scope>NUCLEOTIDE SEQUENCE</scope>
    <source>
        <strain evidence="3">CCM 7897</strain>
    </source>
</reference>
<dbReference type="Proteomes" id="UP000606044">
    <property type="component" value="Unassembled WGS sequence"/>
</dbReference>
<evidence type="ECO:0000313" key="4">
    <source>
        <dbReference type="Proteomes" id="UP000606044"/>
    </source>
</evidence>
<dbReference type="PANTHER" id="PTHR43669">
    <property type="entry name" value="5-KETO-D-GLUCONATE 5-REDUCTASE"/>
    <property type="match status" value="1"/>
</dbReference>
<reference evidence="3" key="1">
    <citation type="journal article" date="2014" name="Int. J. Syst. Evol. Microbiol.">
        <title>Complete genome sequence of Corynebacterium casei LMG S-19264T (=DSM 44701T), isolated from a smear-ripened cheese.</title>
        <authorList>
            <consortium name="US DOE Joint Genome Institute (JGI-PGF)"/>
            <person name="Walter F."/>
            <person name="Albersmeier A."/>
            <person name="Kalinowski J."/>
            <person name="Ruckert C."/>
        </authorList>
    </citation>
    <scope>NUCLEOTIDE SEQUENCE</scope>
    <source>
        <strain evidence="3">CCM 7897</strain>
    </source>
</reference>
<proteinExistence type="inferred from homology"/>
<protein>
    <submittedName>
        <fullName evidence="3">Dehydrogenase</fullName>
    </submittedName>
</protein>
<dbReference type="Gene3D" id="3.40.50.720">
    <property type="entry name" value="NAD(P)-binding Rossmann-like Domain"/>
    <property type="match status" value="1"/>
</dbReference>
<comment type="caution">
    <text evidence="3">The sequence shown here is derived from an EMBL/GenBank/DDBJ whole genome shotgun (WGS) entry which is preliminary data.</text>
</comment>
<dbReference type="RefSeq" id="WP_188583904.1">
    <property type="nucleotide sequence ID" value="NZ_BMCT01000011.1"/>
</dbReference>
<accession>A0A917FJQ2</accession>
<gene>
    <name evidence="3" type="ORF">GCM10007301_53270</name>
</gene>
<evidence type="ECO:0000313" key="3">
    <source>
        <dbReference type="EMBL" id="GGF86709.1"/>
    </source>
</evidence>
<dbReference type="InterPro" id="IPR002347">
    <property type="entry name" value="SDR_fam"/>
</dbReference>
<dbReference type="CDD" id="cd05233">
    <property type="entry name" value="SDR_c"/>
    <property type="match status" value="1"/>
</dbReference>
<evidence type="ECO:0000256" key="1">
    <source>
        <dbReference type="ARBA" id="ARBA00006484"/>
    </source>
</evidence>
<dbReference type="PRINTS" id="PR00080">
    <property type="entry name" value="SDRFAMILY"/>
</dbReference>
<dbReference type="EMBL" id="BMCT01000011">
    <property type="protein sequence ID" value="GGF86709.1"/>
    <property type="molecule type" value="Genomic_DNA"/>
</dbReference>
<dbReference type="PRINTS" id="PR00081">
    <property type="entry name" value="GDHRDH"/>
</dbReference>
<evidence type="ECO:0000256" key="2">
    <source>
        <dbReference type="ARBA" id="ARBA00023002"/>
    </source>
</evidence>
<sequence length="248" mass="25604">MAAEEKPNPLRVAISGAAGAIGAATARVFAARGASLVLIDRDEAALSGLRHALGEAVAQVVVCDQAAGEETARALREIGVVDVFVNNAGVLLRKPLLETDDDDIAHVLNVNVVGATRMAIGMARAMRAAGRPGVILNVSSHQAFVGGMGRGIYSMSKAALVQFTRTAGAEWAPHGIRVIGLAPGPVGSPLMDDVMADPARREAVLSRLPLGRLMTQEEIAGLIHEMCSGRMACVIGQTLIADGGAMLS</sequence>
<name>A0A917FJQ2_9HYPH</name>
<dbReference type="AlphaFoldDB" id="A0A917FJQ2"/>